<dbReference type="Gene3D" id="2.60.120.1440">
    <property type="match status" value="1"/>
</dbReference>
<dbReference type="Proteomes" id="UP000249082">
    <property type="component" value="Unassembled WGS sequence"/>
</dbReference>
<proteinExistence type="predicted"/>
<comment type="caution">
    <text evidence="3">The sequence shown here is derived from an EMBL/GenBank/DDBJ whole genome shotgun (WGS) entry which is preliminary data.</text>
</comment>
<feature type="domain" description="FecR protein" evidence="1">
    <location>
        <begin position="134"/>
        <end position="223"/>
    </location>
</feature>
<dbReference type="InterPro" id="IPR006860">
    <property type="entry name" value="FecR"/>
</dbReference>
<dbReference type="Pfam" id="PF04773">
    <property type="entry name" value="FecR"/>
    <property type="match status" value="1"/>
</dbReference>
<feature type="domain" description="FecR N-terminal" evidence="2">
    <location>
        <begin position="27"/>
        <end position="65"/>
    </location>
</feature>
<dbReference type="AlphaFoldDB" id="A0A2W5NLK9"/>
<organism evidence="3 4">
    <name type="scientific">Novosphingobium pentaromativorans</name>
    <dbReference type="NCBI Taxonomy" id="205844"/>
    <lineage>
        <taxon>Bacteria</taxon>
        <taxon>Pseudomonadati</taxon>
        <taxon>Pseudomonadota</taxon>
        <taxon>Alphaproteobacteria</taxon>
        <taxon>Sphingomonadales</taxon>
        <taxon>Sphingomonadaceae</taxon>
        <taxon>Novosphingobium</taxon>
    </lineage>
</organism>
<evidence type="ECO:0000313" key="4">
    <source>
        <dbReference type="Proteomes" id="UP000249082"/>
    </source>
</evidence>
<dbReference type="Pfam" id="PF16220">
    <property type="entry name" value="DUF4880"/>
    <property type="match status" value="1"/>
</dbReference>
<gene>
    <name evidence="3" type="ORF">DI555_16395</name>
</gene>
<dbReference type="PANTHER" id="PTHR30273:SF2">
    <property type="entry name" value="PROTEIN FECR"/>
    <property type="match status" value="1"/>
</dbReference>
<accession>A0A2W5NLK9</accession>
<sequence length="340" mass="36817">MRRRGAPHGKGTALVMADSPIPKEIADEAARRFADRDSGLLDDETELNAWLDADPRHAQAFAEMEVVWSDLGGVTVPPALRASLAPPRLPSTSVHPRRGLPRRWVPTALAASLALVVVVGAANDWPTRWQADAMTAPGEQRMIAMPDGSHILLNTRSAVAFDYAPGRRTVRLLKGEAAFTVAPDRRRPFTVEAGGGSTTALGTRFLVRTLDDGAQVSVTEHRVRVAVPAAQGRTAEVGEGQSIRYSRAQGFNSLETGKVADADAWTQGFLTFEDRPLSEVVAELGRYHSGYLQVIGEDVRARRVSGVFNIHDPVGAIAKLQASLGLRSTRLTDRLIFIYS</sequence>
<reference evidence="3 4" key="1">
    <citation type="submission" date="2017-08" db="EMBL/GenBank/DDBJ databases">
        <title>Infants hospitalized years apart are colonized by the same room-sourced microbial strains.</title>
        <authorList>
            <person name="Brooks B."/>
            <person name="Olm M.R."/>
            <person name="Firek B.A."/>
            <person name="Baker R."/>
            <person name="Thomas B.C."/>
            <person name="Morowitz M.J."/>
            <person name="Banfield J.F."/>
        </authorList>
    </citation>
    <scope>NUCLEOTIDE SEQUENCE [LARGE SCALE GENOMIC DNA]</scope>
    <source>
        <strain evidence="3">S2_005_002_R2_33</strain>
    </source>
</reference>
<evidence type="ECO:0000259" key="1">
    <source>
        <dbReference type="Pfam" id="PF04773"/>
    </source>
</evidence>
<dbReference type="PANTHER" id="PTHR30273">
    <property type="entry name" value="PERIPLASMIC SIGNAL SENSOR AND SIGMA FACTOR ACTIVATOR FECR-RELATED"/>
    <property type="match status" value="1"/>
</dbReference>
<evidence type="ECO:0000313" key="3">
    <source>
        <dbReference type="EMBL" id="PZQ53398.1"/>
    </source>
</evidence>
<name>A0A2W5NLK9_9SPHN</name>
<dbReference type="EMBL" id="QFPX01000015">
    <property type="protein sequence ID" value="PZQ53398.1"/>
    <property type="molecule type" value="Genomic_DNA"/>
</dbReference>
<dbReference type="PIRSF" id="PIRSF018266">
    <property type="entry name" value="FecR"/>
    <property type="match status" value="1"/>
</dbReference>
<dbReference type="InterPro" id="IPR032623">
    <property type="entry name" value="FecR_N"/>
</dbReference>
<dbReference type="InterPro" id="IPR012373">
    <property type="entry name" value="Ferrdict_sens_TM"/>
</dbReference>
<dbReference type="Gene3D" id="3.55.50.30">
    <property type="match status" value="1"/>
</dbReference>
<evidence type="ECO:0000259" key="2">
    <source>
        <dbReference type="Pfam" id="PF16220"/>
    </source>
</evidence>
<protein>
    <submittedName>
        <fullName evidence="3">FecR family protein</fullName>
    </submittedName>
</protein>
<dbReference type="GO" id="GO:0016989">
    <property type="term" value="F:sigma factor antagonist activity"/>
    <property type="evidence" value="ECO:0007669"/>
    <property type="project" value="TreeGrafter"/>
</dbReference>